<dbReference type="InterPro" id="IPR011990">
    <property type="entry name" value="TPR-like_helical_dom_sf"/>
</dbReference>
<accession>A0AAD7EKS9</accession>
<dbReference type="Gene3D" id="1.25.40.10">
    <property type="entry name" value="Tetratricopeptide repeat domain"/>
    <property type="match status" value="1"/>
</dbReference>
<evidence type="ECO:0000313" key="1">
    <source>
        <dbReference type="EMBL" id="KAJ7330420.1"/>
    </source>
</evidence>
<dbReference type="AlphaFoldDB" id="A0AAD7EKS9"/>
<comment type="caution">
    <text evidence="1">The sequence shown here is derived from an EMBL/GenBank/DDBJ whole genome shotgun (WGS) entry which is preliminary data.</text>
</comment>
<protein>
    <submittedName>
        <fullName evidence="1">Uncharacterized protein</fullName>
    </submittedName>
</protein>
<dbReference type="EMBL" id="JARIHO010000037">
    <property type="protein sequence ID" value="KAJ7330420.1"/>
    <property type="molecule type" value="Genomic_DNA"/>
</dbReference>
<dbReference type="SUPFAM" id="SSF48452">
    <property type="entry name" value="TPR-like"/>
    <property type="match status" value="1"/>
</dbReference>
<gene>
    <name evidence="1" type="ORF">DFH08DRAFT_882605</name>
</gene>
<keyword evidence="2" id="KW-1185">Reference proteome</keyword>
<sequence length="267" mass="30062">MQGGDSELRLAHLEGEVYQLRTDYAESRHIHELILQQSSAMLSPVTYAYNLVNIVSLDLLTGTSTDLVSHHLDAAADAFQTAQFPRGILLCQVLAVDLKVREGDKTGAHTEYIRAFAGAYSNNDDELSRYCLCKLADSTHPVHADSEIKRWAVVLLAFTMRPCSQNMLAVHQAMWFLGNVLAQQDADDEALSILTVALEGFTWMDVHCSRAECMRTLGEVHFKRGEFHRASIFWMEARPLFERSLQAQAVAEIDCKLADLERHLKRI</sequence>
<dbReference type="Proteomes" id="UP001218218">
    <property type="component" value="Unassembled WGS sequence"/>
</dbReference>
<proteinExistence type="predicted"/>
<organism evidence="1 2">
    <name type="scientific">Mycena albidolilacea</name>
    <dbReference type="NCBI Taxonomy" id="1033008"/>
    <lineage>
        <taxon>Eukaryota</taxon>
        <taxon>Fungi</taxon>
        <taxon>Dikarya</taxon>
        <taxon>Basidiomycota</taxon>
        <taxon>Agaricomycotina</taxon>
        <taxon>Agaricomycetes</taxon>
        <taxon>Agaricomycetidae</taxon>
        <taxon>Agaricales</taxon>
        <taxon>Marasmiineae</taxon>
        <taxon>Mycenaceae</taxon>
        <taxon>Mycena</taxon>
    </lineage>
</organism>
<evidence type="ECO:0000313" key="2">
    <source>
        <dbReference type="Proteomes" id="UP001218218"/>
    </source>
</evidence>
<name>A0AAD7EKS9_9AGAR</name>
<reference evidence="1" key="1">
    <citation type="submission" date="2023-03" db="EMBL/GenBank/DDBJ databases">
        <title>Massive genome expansion in bonnet fungi (Mycena s.s.) driven by repeated elements and novel gene families across ecological guilds.</title>
        <authorList>
            <consortium name="Lawrence Berkeley National Laboratory"/>
            <person name="Harder C.B."/>
            <person name="Miyauchi S."/>
            <person name="Viragh M."/>
            <person name="Kuo A."/>
            <person name="Thoen E."/>
            <person name="Andreopoulos B."/>
            <person name="Lu D."/>
            <person name="Skrede I."/>
            <person name="Drula E."/>
            <person name="Henrissat B."/>
            <person name="Morin E."/>
            <person name="Kohler A."/>
            <person name="Barry K."/>
            <person name="LaButti K."/>
            <person name="Morin E."/>
            <person name="Salamov A."/>
            <person name="Lipzen A."/>
            <person name="Mereny Z."/>
            <person name="Hegedus B."/>
            <person name="Baldrian P."/>
            <person name="Stursova M."/>
            <person name="Weitz H."/>
            <person name="Taylor A."/>
            <person name="Grigoriev I.V."/>
            <person name="Nagy L.G."/>
            <person name="Martin F."/>
            <person name="Kauserud H."/>
        </authorList>
    </citation>
    <scope>NUCLEOTIDE SEQUENCE</scope>
    <source>
        <strain evidence="1">CBHHK002</strain>
    </source>
</reference>